<evidence type="ECO:0000313" key="2">
    <source>
        <dbReference type="Proteomes" id="UP001208570"/>
    </source>
</evidence>
<organism evidence="1 2">
    <name type="scientific">Paralvinella palmiformis</name>
    <dbReference type="NCBI Taxonomy" id="53620"/>
    <lineage>
        <taxon>Eukaryota</taxon>
        <taxon>Metazoa</taxon>
        <taxon>Spiralia</taxon>
        <taxon>Lophotrochozoa</taxon>
        <taxon>Annelida</taxon>
        <taxon>Polychaeta</taxon>
        <taxon>Sedentaria</taxon>
        <taxon>Canalipalpata</taxon>
        <taxon>Terebellida</taxon>
        <taxon>Terebelliformia</taxon>
        <taxon>Alvinellidae</taxon>
        <taxon>Paralvinella</taxon>
    </lineage>
</organism>
<name>A0AAD9JU23_9ANNE</name>
<dbReference type="AlphaFoldDB" id="A0AAD9JU23"/>
<keyword evidence="2" id="KW-1185">Reference proteome</keyword>
<accession>A0AAD9JU23</accession>
<sequence>MCLVYSSACGNQLIRFSYATNMSRTQESDYMQATYKKRKHVKTYHLIPQLAANNTCVWFNGDLLHTYHKLF</sequence>
<proteinExistence type="predicted"/>
<comment type="caution">
    <text evidence="1">The sequence shown here is derived from an EMBL/GenBank/DDBJ whole genome shotgun (WGS) entry which is preliminary data.</text>
</comment>
<reference evidence="1" key="1">
    <citation type="journal article" date="2023" name="Mol. Biol. Evol.">
        <title>Third-Generation Sequencing Reveals the Adaptive Role of the Epigenome in Three Deep-Sea Polychaetes.</title>
        <authorList>
            <person name="Perez M."/>
            <person name="Aroh O."/>
            <person name="Sun Y."/>
            <person name="Lan Y."/>
            <person name="Juniper S.K."/>
            <person name="Young C.R."/>
            <person name="Angers B."/>
            <person name="Qian P.Y."/>
        </authorList>
    </citation>
    <scope>NUCLEOTIDE SEQUENCE</scope>
    <source>
        <strain evidence="1">P08H-3</strain>
    </source>
</reference>
<dbReference type="Proteomes" id="UP001208570">
    <property type="component" value="Unassembled WGS sequence"/>
</dbReference>
<evidence type="ECO:0000313" key="1">
    <source>
        <dbReference type="EMBL" id="KAK2159297.1"/>
    </source>
</evidence>
<dbReference type="EMBL" id="JAODUP010000155">
    <property type="protein sequence ID" value="KAK2159297.1"/>
    <property type="molecule type" value="Genomic_DNA"/>
</dbReference>
<gene>
    <name evidence="1" type="ORF">LSH36_155g07024</name>
</gene>
<protein>
    <submittedName>
        <fullName evidence="1">Uncharacterized protein</fullName>
    </submittedName>
</protein>